<dbReference type="CDD" id="cd16894">
    <property type="entry name" value="MltD-like"/>
    <property type="match status" value="1"/>
</dbReference>
<dbReference type="OrthoDB" id="9815002at2"/>
<feature type="domain" description="Transglycosylase SLT" evidence="1">
    <location>
        <begin position="100"/>
        <end position="203"/>
    </location>
</feature>
<evidence type="ECO:0000313" key="2">
    <source>
        <dbReference type="EMBL" id="SDC46119.1"/>
    </source>
</evidence>
<accession>A0A1G6LSD9</accession>
<organism evidence="2 3">
    <name type="scientific">Williamwhitmania taraxaci</name>
    <dbReference type="NCBI Taxonomy" id="1640674"/>
    <lineage>
        <taxon>Bacteria</taxon>
        <taxon>Pseudomonadati</taxon>
        <taxon>Bacteroidota</taxon>
        <taxon>Bacteroidia</taxon>
        <taxon>Bacteroidales</taxon>
        <taxon>Williamwhitmaniaceae</taxon>
        <taxon>Williamwhitmania</taxon>
    </lineage>
</organism>
<dbReference type="AlphaFoldDB" id="A0A1G6LSD9"/>
<gene>
    <name evidence="2" type="ORF">SAMN05216323_103239</name>
</gene>
<dbReference type="Gene3D" id="1.10.530.10">
    <property type="match status" value="1"/>
</dbReference>
<dbReference type="InterPro" id="IPR008258">
    <property type="entry name" value="Transglycosylase_SLT_dom_1"/>
</dbReference>
<dbReference type="Proteomes" id="UP000199452">
    <property type="component" value="Unassembled WGS sequence"/>
</dbReference>
<dbReference type="RefSeq" id="WP_092438401.1">
    <property type="nucleotide sequence ID" value="NZ_FMYP01000032.1"/>
</dbReference>
<name>A0A1G6LSD9_9BACT</name>
<reference evidence="2 3" key="1">
    <citation type="submission" date="2016-09" db="EMBL/GenBank/DDBJ databases">
        <authorList>
            <person name="Capua I."/>
            <person name="De Benedictis P."/>
            <person name="Joannis T."/>
            <person name="Lombin L.H."/>
            <person name="Cattoli G."/>
        </authorList>
    </citation>
    <scope>NUCLEOTIDE SEQUENCE [LARGE SCALE GENOMIC DNA]</scope>
    <source>
        <strain evidence="2 3">A7P-90m</strain>
    </source>
</reference>
<sequence length="313" mass="35848">MLKKIVLIAGLVLSCCLIAGMFLSFSEDGKSIVREIGASFQSIEAVGLPDSLYFANERVPLENFDTKESLDREMLVNSYWHSQTIYLLKLSTRYFPVIEPILKREGVPDDFKYLALAESGLQQLISPAKAVGMWQILEATAKEEGLEVSPEVDERYNVEKATLVACNYLKRSYATYGNWTMAAASYNIGRTGLLKQATRQDRYNYYDLLLGEETGRYMFRILALKLIFQTPAHYGFDLTQSDYYPALRFREVEVDSSITRISDFAAQMGTSYKMIKYFNPWLREASLNNPMKKKYTIKIPIDGFRTEAYIKNN</sequence>
<dbReference type="PROSITE" id="PS51257">
    <property type="entry name" value="PROKAR_LIPOPROTEIN"/>
    <property type="match status" value="1"/>
</dbReference>
<keyword evidence="3" id="KW-1185">Reference proteome</keyword>
<protein>
    <submittedName>
        <fullName evidence="2">Transglycosylase SLT domain-containing protein</fullName>
    </submittedName>
</protein>
<proteinExistence type="predicted"/>
<dbReference type="EMBL" id="FMYP01000032">
    <property type="protein sequence ID" value="SDC46119.1"/>
    <property type="molecule type" value="Genomic_DNA"/>
</dbReference>
<dbReference type="InterPro" id="IPR023346">
    <property type="entry name" value="Lysozyme-like_dom_sf"/>
</dbReference>
<dbReference type="Pfam" id="PF01464">
    <property type="entry name" value="SLT"/>
    <property type="match status" value="1"/>
</dbReference>
<evidence type="ECO:0000259" key="1">
    <source>
        <dbReference type="Pfam" id="PF01464"/>
    </source>
</evidence>
<dbReference type="SUPFAM" id="SSF53955">
    <property type="entry name" value="Lysozyme-like"/>
    <property type="match status" value="1"/>
</dbReference>
<evidence type="ECO:0000313" key="3">
    <source>
        <dbReference type="Proteomes" id="UP000199452"/>
    </source>
</evidence>
<dbReference type="STRING" id="1640674.SAMN05216323_103239"/>